<evidence type="ECO:0000313" key="20">
    <source>
        <dbReference type="Proteomes" id="UP000243975"/>
    </source>
</evidence>
<evidence type="ECO:0000256" key="18">
    <source>
        <dbReference type="SAM" id="Phobius"/>
    </source>
</evidence>
<evidence type="ECO:0000256" key="2">
    <source>
        <dbReference type="ARBA" id="ARBA00008204"/>
    </source>
</evidence>
<keyword evidence="15" id="KW-0408">Iron</keyword>
<proteinExistence type="inferred from homology"/>
<keyword evidence="4" id="KW-0148">Chlorophyll</keyword>
<keyword evidence="17" id="KW-0604">Photosystem II</keyword>
<dbReference type="Proteomes" id="UP000243975">
    <property type="component" value="Unassembled WGS sequence"/>
</dbReference>
<evidence type="ECO:0000256" key="7">
    <source>
        <dbReference type="ARBA" id="ARBA00022640"/>
    </source>
</evidence>
<dbReference type="EMBL" id="LEKV01002380">
    <property type="protein sequence ID" value="KVI03299.1"/>
    <property type="molecule type" value="Genomic_DNA"/>
</dbReference>
<keyword evidence="10" id="KW-0460">Magnesium</keyword>
<evidence type="ECO:0000256" key="3">
    <source>
        <dbReference type="ARBA" id="ARBA00022448"/>
    </source>
</evidence>
<evidence type="ECO:0000256" key="14">
    <source>
        <dbReference type="ARBA" id="ARBA00022991"/>
    </source>
</evidence>
<evidence type="ECO:0000256" key="6">
    <source>
        <dbReference type="ARBA" id="ARBA00022553"/>
    </source>
</evidence>
<keyword evidence="5" id="KW-0602">Photosynthesis</keyword>
<comment type="subcellular location">
    <subcellularLocation>
        <location evidence="1">Membrane</location>
        <topology evidence="1">Multi-pass membrane protein</topology>
    </subcellularLocation>
</comment>
<dbReference type="GO" id="GO:0016168">
    <property type="term" value="F:chlorophyll binding"/>
    <property type="evidence" value="ECO:0007669"/>
    <property type="project" value="UniProtKB-KW"/>
</dbReference>
<dbReference type="GO" id="GO:0009523">
    <property type="term" value="C:photosystem II"/>
    <property type="evidence" value="ECO:0007669"/>
    <property type="project" value="UniProtKB-KW"/>
</dbReference>
<reference evidence="19 20" key="1">
    <citation type="journal article" date="2016" name="Sci. Rep.">
        <title>The genome sequence of the outbreeding globe artichoke constructed de novo incorporating a phase-aware low-pass sequencing strategy of F1 progeny.</title>
        <authorList>
            <person name="Scaglione D."/>
            <person name="Reyes-Chin-Wo S."/>
            <person name="Acquadro A."/>
            <person name="Froenicke L."/>
            <person name="Portis E."/>
            <person name="Beitel C."/>
            <person name="Tirone M."/>
            <person name="Mauro R."/>
            <person name="Lo Monaco A."/>
            <person name="Mauromicale G."/>
            <person name="Faccioli P."/>
            <person name="Cattivelli L."/>
            <person name="Rieseberg L."/>
            <person name="Michelmore R."/>
            <person name="Lanteri S."/>
        </authorList>
    </citation>
    <scope>NUCLEOTIDE SEQUENCE [LARGE SCALE GENOMIC DNA]</scope>
    <source>
        <strain evidence="19">2C</strain>
    </source>
</reference>
<dbReference type="STRING" id="59895.A0A103Y6A0"/>
<evidence type="ECO:0000256" key="16">
    <source>
        <dbReference type="ARBA" id="ARBA00023136"/>
    </source>
</evidence>
<dbReference type="Gramene" id="KVI03299">
    <property type="protein sequence ID" value="KVI03299"/>
    <property type="gene ID" value="Ccrd_018408"/>
</dbReference>
<protein>
    <submittedName>
        <fullName evidence="19">Photosynthetic reaction centre, L/M</fullName>
    </submittedName>
</protein>
<keyword evidence="13" id="KW-0007">Acetylation</keyword>
<keyword evidence="6" id="KW-0597">Phosphoprotein</keyword>
<evidence type="ECO:0000256" key="8">
    <source>
        <dbReference type="ARBA" id="ARBA00022692"/>
    </source>
</evidence>
<evidence type="ECO:0000256" key="17">
    <source>
        <dbReference type="ARBA" id="ARBA00023276"/>
    </source>
</evidence>
<evidence type="ECO:0000256" key="5">
    <source>
        <dbReference type="ARBA" id="ARBA00022531"/>
    </source>
</evidence>
<evidence type="ECO:0000256" key="12">
    <source>
        <dbReference type="ARBA" id="ARBA00022989"/>
    </source>
</evidence>
<dbReference type="GO" id="GO:0009772">
    <property type="term" value="P:photosynthetic electron transport in photosystem II"/>
    <property type="evidence" value="ECO:0007669"/>
    <property type="project" value="InterPro"/>
</dbReference>
<keyword evidence="11" id="KW-0249">Electron transport</keyword>
<dbReference type="GO" id="GO:0046872">
    <property type="term" value="F:metal ion binding"/>
    <property type="evidence" value="ECO:0007669"/>
    <property type="project" value="UniProtKB-KW"/>
</dbReference>
<evidence type="ECO:0000256" key="1">
    <source>
        <dbReference type="ARBA" id="ARBA00004141"/>
    </source>
</evidence>
<accession>A0A103Y6A0</accession>
<dbReference type="Gene3D" id="1.20.85.10">
    <property type="entry name" value="Photosystem II protein D1-like"/>
    <property type="match status" value="1"/>
</dbReference>
<feature type="transmembrane region" description="Helical" evidence="18">
    <location>
        <begin position="16"/>
        <end position="38"/>
    </location>
</feature>
<comment type="caution">
    <text evidence="19">The sequence shown here is derived from an EMBL/GenBank/DDBJ whole genome shotgun (WGS) entry which is preliminary data.</text>
</comment>
<evidence type="ECO:0000256" key="13">
    <source>
        <dbReference type="ARBA" id="ARBA00022990"/>
    </source>
</evidence>
<keyword evidence="14" id="KW-0157">Chromophore</keyword>
<keyword evidence="9" id="KW-0479">Metal-binding</keyword>
<dbReference type="AlphaFoldDB" id="A0A103Y6A0"/>
<gene>
    <name evidence="19" type="ORF">Ccrd_018408</name>
</gene>
<sequence length="147" mass="15901">MGHEWELSFHLGLRPWIIVAYSAPFTIATAVFLIYPIVGPNLAISTSERAKVSHLHHRIAEVRKESSRVEPISVDLSVCGTSTVDLLIGMKKTPSVNQVSEESVVENGWSGAIKRSQIAITTATVASRAATVRRSAQETTPGHALSN</sequence>
<keyword evidence="8 18" id="KW-0812">Transmembrane</keyword>
<evidence type="ECO:0000313" key="19">
    <source>
        <dbReference type="EMBL" id="KVI03299.1"/>
    </source>
</evidence>
<evidence type="ECO:0000256" key="4">
    <source>
        <dbReference type="ARBA" id="ARBA00022494"/>
    </source>
</evidence>
<comment type="similarity">
    <text evidence="2">Belongs to the reaction center PufL/M/PsbA/D family.</text>
</comment>
<keyword evidence="3" id="KW-0813">Transport</keyword>
<dbReference type="Pfam" id="PF00124">
    <property type="entry name" value="Photo_RC"/>
    <property type="match status" value="1"/>
</dbReference>
<keyword evidence="16 18" id="KW-0472">Membrane</keyword>
<evidence type="ECO:0000256" key="9">
    <source>
        <dbReference type="ARBA" id="ARBA00022723"/>
    </source>
</evidence>
<dbReference type="InterPro" id="IPR000484">
    <property type="entry name" value="Photo_RC_L/M"/>
</dbReference>
<keyword evidence="20" id="KW-1185">Reference proteome</keyword>
<keyword evidence="7" id="KW-0934">Plastid</keyword>
<dbReference type="InterPro" id="IPR036854">
    <property type="entry name" value="Photo_II_D1/D2_sf"/>
</dbReference>
<evidence type="ECO:0000256" key="15">
    <source>
        <dbReference type="ARBA" id="ARBA00023004"/>
    </source>
</evidence>
<evidence type="ECO:0000256" key="10">
    <source>
        <dbReference type="ARBA" id="ARBA00022842"/>
    </source>
</evidence>
<dbReference type="SUPFAM" id="SSF81483">
    <property type="entry name" value="Bacterial photosystem II reaction centre, L and M subunits"/>
    <property type="match status" value="1"/>
</dbReference>
<organism evidence="19 20">
    <name type="scientific">Cynara cardunculus var. scolymus</name>
    <name type="common">Globe artichoke</name>
    <name type="synonym">Cynara scolymus</name>
    <dbReference type="NCBI Taxonomy" id="59895"/>
    <lineage>
        <taxon>Eukaryota</taxon>
        <taxon>Viridiplantae</taxon>
        <taxon>Streptophyta</taxon>
        <taxon>Embryophyta</taxon>
        <taxon>Tracheophyta</taxon>
        <taxon>Spermatophyta</taxon>
        <taxon>Magnoliopsida</taxon>
        <taxon>eudicotyledons</taxon>
        <taxon>Gunneridae</taxon>
        <taxon>Pentapetalae</taxon>
        <taxon>asterids</taxon>
        <taxon>campanulids</taxon>
        <taxon>Asterales</taxon>
        <taxon>Asteraceae</taxon>
        <taxon>Carduoideae</taxon>
        <taxon>Cardueae</taxon>
        <taxon>Carduinae</taxon>
        <taxon>Cynara</taxon>
    </lineage>
</organism>
<evidence type="ECO:0000256" key="11">
    <source>
        <dbReference type="ARBA" id="ARBA00022982"/>
    </source>
</evidence>
<name>A0A103Y6A0_CYNCS</name>
<keyword evidence="12 18" id="KW-1133">Transmembrane helix</keyword>